<dbReference type="EMBL" id="CP074132">
    <property type="protein sequence ID" value="QUX27888.1"/>
    <property type="molecule type" value="Genomic_DNA"/>
</dbReference>
<protein>
    <submittedName>
        <fullName evidence="1">Uncharacterized protein</fullName>
    </submittedName>
</protein>
<dbReference type="Proteomes" id="UP000678016">
    <property type="component" value="Chromosome"/>
</dbReference>
<name>A0ABX8C0P6_9ACTN</name>
<reference evidence="2" key="1">
    <citation type="submission" date="2021-05" db="EMBL/GenBank/DDBJ databases">
        <title>Direct Submission.</title>
        <authorList>
            <person name="Li K."/>
            <person name="Gao J."/>
        </authorList>
    </citation>
    <scope>NUCLEOTIDE SEQUENCE [LARGE SCALE GENOMIC DNA]</scope>
    <source>
        <strain evidence="2">HDS12</strain>
    </source>
</reference>
<organism evidence="1 2">
    <name type="scientific">Nocardiopsis akebiae</name>
    <dbReference type="NCBI Taxonomy" id="2831968"/>
    <lineage>
        <taxon>Bacteria</taxon>
        <taxon>Bacillati</taxon>
        <taxon>Actinomycetota</taxon>
        <taxon>Actinomycetes</taxon>
        <taxon>Streptosporangiales</taxon>
        <taxon>Nocardiopsidaceae</taxon>
        <taxon>Nocardiopsis</taxon>
    </lineage>
</organism>
<dbReference type="RefSeq" id="WP_212640930.1">
    <property type="nucleotide sequence ID" value="NZ_CP074132.1"/>
</dbReference>
<evidence type="ECO:0000313" key="2">
    <source>
        <dbReference type="Proteomes" id="UP000678016"/>
    </source>
</evidence>
<keyword evidence="2" id="KW-1185">Reference proteome</keyword>
<accession>A0ABX8C0P6</accession>
<proteinExistence type="predicted"/>
<gene>
    <name evidence="1" type="ORF">KGD83_21795</name>
</gene>
<evidence type="ECO:0000313" key="1">
    <source>
        <dbReference type="EMBL" id="QUX27888.1"/>
    </source>
</evidence>
<sequence length="60" mass="6964">MEPLLYAALGVLLGVLAAAAITRVRRTARRPRTTLRRWRRTRLTVTQTPRKTRPRKGARR</sequence>